<dbReference type="KEGG" id="spu:100888317"/>
<dbReference type="InterPro" id="IPR017907">
    <property type="entry name" value="Znf_RING_CS"/>
</dbReference>
<evidence type="ECO:0000256" key="2">
    <source>
        <dbReference type="ARBA" id="ARBA00022771"/>
    </source>
</evidence>
<dbReference type="Pfam" id="PF00097">
    <property type="entry name" value="zf-C3HC4"/>
    <property type="match status" value="1"/>
</dbReference>
<dbReference type="PROSITE" id="PS50089">
    <property type="entry name" value="ZF_RING_2"/>
    <property type="match status" value="1"/>
</dbReference>
<evidence type="ECO:0000313" key="7">
    <source>
        <dbReference type="EnsemblMetazoa" id="XP_011663460"/>
    </source>
</evidence>
<dbReference type="SUPFAM" id="SSF54236">
    <property type="entry name" value="Ubiquitin-like"/>
    <property type="match status" value="1"/>
</dbReference>
<dbReference type="InterPro" id="IPR029071">
    <property type="entry name" value="Ubiquitin-like_domsf"/>
</dbReference>
<organism evidence="7 8">
    <name type="scientific">Strongylocentrotus purpuratus</name>
    <name type="common">Purple sea urchin</name>
    <dbReference type="NCBI Taxonomy" id="7668"/>
    <lineage>
        <taxon>Eukaryota</taxon>
        <taxon>Metazoa</taxon>
        <taxon>Echinodermata</taxon>
        <taxon>Eleutherozoa</taxon>
        <taxon>Echinozoa</taxon>
        <taxon>Echinoidea</taxon>
        <taxon>Euechinoidea</taxon>
        <taxon>Echinacea</taxon>
        <taxon>Camarodonta</taxon>
        <taxon>Echinidea</taxon>
        <taxon>Strongylocentrotidae</taxon>
        <taxon>Strongylocentrotus</taxon>
    </lineage>
</organism>
<dbReference type="InParanoid" id="A0A7M7HCX1"/>
<sequence>MESHGDQTLTYADLAKSLNCPICQDILKSFDIQSCDHTYCLECVEKLAAINGLTSNIRCCPCQNKTSIHSTGLNDPNQNYKLKCLLEEQAANTKQIEALFAEQATKTLTIWVRDRQGKTVTFNVRLSDTADALRRQTEKKFGIPIHLQYMTWAGKQLKGSKTLEEYGMLNESTIKVERILLGSW</sequence>
<feature type="domain" description="RING-type" evidence="6">
    <location>
        <begin position="20"/>
        <end position="63"/>
    </location>
</feature>
<evidence type="ECO:0000256" key="3">
    <source>
        <dbReference type="ARBA" id="ARBA00022833"/>
    </source>
</evidence>
<dbReference type="SUPFAM" id="SSF57850">
    <property type="entry name" value="RING/U-box"/>
    <property type="match status" value="1"/>
</dbReference>
<dbReference type="Pfam" id="PF00240">
    <property type="entry name" value="ubiquitin"/>
    <property type="match status" value="1"/>
</dbReference>
<dbReference type="OrthoDB" id="1885901at2759"/>
<evidence type="ECO:0000259" key="6">
    <source>
        <dbReference type="PROSITE" id="PS50089"/>
    </source>
</evidence>
<dbReference type="Gene3D" id="3.30.40.10">
    <property type="entry name" value="Zinc/RING finger domain, C3HC4 (zinc finger)"/>
    <property type="match status" value="1"/>
</dbReference>
<dbReference type="InterPro" id="IPR001841">
    <property type="entry name" value="Znf_RING"/>
</dbReference>
<dbReference type="EnsemblMetazoa" id="XM_011665158">
    <property type="protein sequence ID" value="XP_011663460"/>
    <property type="gene ID" value="LOC100888317"/>
</dbReference>
<dbReference type="GO" id="GO:0008270">
    <property type="term" value="F:zinc ion binding"/>
    <property type="evidence" value="ECO:0007669"/>
    <property type="project" value="UniProtKB-KW"/>
</dbReference>
<dbReference type="InterPro" id="IPR018957">
    <property type="entry name" value="Znf_C3HC4_RING-type"/>
</dbReference>
<keyword evidence="2 4" id="KW-0863">Zinc-finger</keyword>
<evidence type="ECO:0000256" key="4">
    <source>
        <dbReference type="PROSITE-ProRule" id="PRU00175"/>
    </source>
</evidence>
<dbReference type="InterPro" id="IPR019956">
    <property type="entry name" value="Ubiquitin_dom"/>
</dbReference>
<dbReference type="InterPro" id="IPR000626">
    <property type="entry name" value="Ubiquitin-like_dom"/>
</dbReference>
<reference evidence="8" key="1">
    <citation type="submission" date="2015-02" db="EMBL/GenBank/DDBJ databases">
        <title>Genome sequencing for Strongylocentrotus purpuratus.</title>
        <authorList>
            <person name="Murali S."/>
            <person name="Liu Y."/>
            <person name="Vee V."/>
            <person name="English A."/>
            <person name="Wang M."/>
            <person name="Skinner E."/>
            <person name="Han Y."/>
            <person name="Muzny D.M."/>
            <person name="Worley K.C."/>
            <person name="Gibbs R.A."/>
        </authorList>
    </citation>
    <scope>NUCLEOTIDE SEQUENCE</scope>
</reference>
<dbReference type="PROSITE" id="PS00518">
    <property type="entry name" value="ZF_RING_1"/>
    <property type="match status" value="1"/>
</dbReference>
<keyword evidence="3" id="KW-0862">Zinc</keyword>
<dbReference type="Proteomes" id="UP000007110">
    <property type="component" value="Unassembled WGS sequence"/>
</dbReference>
<proteinExistence type="predicted"/>
<dbReference type="PRINTS" id="PR00348">
    <property type="entry name" value="UBIQUITIN"/>
</dbReference>
<dbReference type="PROSITE" id="PS50053">
    <property type="entry name" value="UBIQUITIN_2"/>
    <property type="match status" value="1"/>
</dbReference>
<accession>A0A7M7HCX1</accession>
<dbReference type="AlphaFoldDB" id="A0A7M7HCX1"/>
<evidence type="ECO:0000256" key="1">
    <source>
        <dbReference type="ARBA" id="ARBA00022723"/>
    </source>
</evidence>
<reference evidence="7" key="2">
    <citation type="submission" date="2021-01" db="UniProtKB">
        <authorList>
            <consortium name="EnsemblMetazoa"/>
        </authorList>
    </citation>
    <scope>IDENTIFICATION</scope>
</reference>
<dbReference type="InterPro" id="IPR013083">
    <property type="entry name" value="Znf_RING/FYVE/PHD"/>
</dbReference>
<dbReference type="GeneID" id="100888317"/>
<name>A0A7M7HCX1_STRPU</name>
<dbReference type="RefSeq" id="XP_011663460.1">
    <property type="nucleotide sequence ID" value="XM_011665158.1"/>
</dbReference>
<dbReference type="CDD" id="cd17039">
    <property type="entry name" value="Ubl_ubiquitin_like"/>
    <property type="match status" value="1"/>
</dbReference>
<keyword evidence="1" id="KW-0479">Metal-binding</keyword>
<keyword evidence="8" id="KW-1185">Reference proteome</keyword>
<protein>
    <submittedName>
        <fullName evidence="7">Uncharacterized protein</fullName>
    </submittedName>
</protein>
<evidence type="ECO:0000313" key="8">
    <source>
        <dbReference type="Proteomes" id="UP000007110"/>
    </source>
</evidence>
<dbReference type="Gene3D" id="3.10.20.90">
    <property type="entry name" value="Phosphatidylinositol 3-kinase Catalytic Subunit, Chain A, domain 1"/>
    <property type="match status" value="1"/>
</dbReference>
<evidence type="ECO:0000259" key="5">
    <source>
        <dbReference type="PROSITE" id="PS50053"/>
    </source>
</evidence>
<dbReference type="SMART" id="SM00213">
    <property type="entry name" value="UBQ"/>
    <property type="match status" value="1"/>
</dbReference>
<feature type="domain" description="Ubiquitin-like" evidence="5">
    <location>
        <begin position="108"/>
        <end position="183"/>
    </location>
</feature>